<evidence type="ECO:0000259" key="2">
    <source>
        <dbReference type="Pfam" id="PF03537"/>
    </source>
</evidence>
<evidence type="ECO:0000256" key="1">
    <source>
        <dbReference type="SAM" id="SignalP"/>
    </source>
</evidence>
<dbReference type="InterPro" id="IPR004352">
    <property type="entry name" value="GH114_TIM-barrel"/>
</dbReference>
<feature type="chain" id="PRO_5046202919" evidence="1">
    <location>
        <begin position="26"/>
        <end position="256"/>
    </location>
</feature>
<name>A0ABW0BM46_9ACTN</name>
<sequence>MRTPLPGLVVAAVLVLAGLAVPAAAAPDGPPVGVDFDYQLGGNRPVPDHVGVVVRDRTAAPLTGAYNVCYVNGFQTQASQKRFWKRHWSLVLKRDGTAVTDEAWGEWLLDIRTDRKRTRLARIMGRWVAGCADDGYAAVEYDNLDSFTRSHGLLDAADANTYARKLVRRGHAAGLAVAQKNRAGWDGTAVGFDFAIAEECARWHECGSYVDHYGRHVLAVEYRKKDFRRACRRWSDQISVVRRDLALSGHGVRRWC</sequence>
<keyword evidence="1" id="KW-0732">Signal</keyword>
<dbReference type="InterPro" id="IPR017853">
    <property type="entry name" value="GH"/>
</dbReference>
<feature type="domain" description="Glycoside-hydrolase family GH114 TIM-barrel" evidence="2">
    <location>
        <begin position="36"/>
        <end position="248"/>
    </location>
</feature>
<organism evidence="3 4">
    <name type="scientific">Nocardioides taihuensis</name>
    <dbReference type="NCBI Taxonomy" id="1835606"/>
    <lineage>
        <taxon>Bacteria</taxon>
        <taxon>Bacillati</taxon>
        <taxon>Actinomycetota</taxon>
        <taxon>Actinomycetes</taxon>
        <taxon>Propionibacteriales</taxon>
        <taxon>Nocardioidaceae</taxon>
        <taxon>Nocardioides</taxon>
    </lineage>
</organism>
<reference evidence="4" key="1">
    <citation type="journal article" date="2019" name="Int. J. Syst. Evol. Microbiol.">
        <title>The Global Catalogue of Microorganisms (GCM) 10K type strain sequencing project: providing services to taxonomists for standard genome sequencing and annotation.</title>
        <authorList>
            <consortium name="The Broad Institute Genomics Platform"/>
            <consortium name="The Broad Institute Genome Sequencing Center for Infectious Disease"/>
            <person name="Wu L."/>
            <person name="Ma J."/>
        </authorList>
    </citation>
    <scope>NUCLEOTIDE SEQUENCE [LARGE SCALE GENOMIC DNA]</scope>
    <source>
        <strain evidence="4">DFY41</strain>
    </source>
</reference>
<keyword evidence="4" id="KW-1185">Reference proteome</keyword>
<accession>A0ABW0BM46</accession>
<dbReference type="RefSeq" id="WP_378592042.1">
    <property type="nucleotide sequence ID" value="NZ_JBHSKD010000024.1"/>
</dbReference>
<dbReference type="SUPFAM" id="SSF51445">
    <property type="entry name" value="(Trans)glycosidases"/>
    <property type="match status" value="1"/>
</dbReference>
<dbReference type="EMBL" id="JBHSKD010000024">
    <property type="protein sequence ID" value="MFC5178439.1"/>
    <property type="molecule type" value="Genomic_DNA"/>
</dbReference>
<evidence type="ECO:0000313" key="4">
    <source>
        <dbReference type="Proteomes" id="UP001596087"/>
    </source>
</evidence>
<dbReference type="PANTHER" id="PTHR35273:SF2">
    <property type="entry name" value="ALPHA-GALACTOSIDASE"/>
    <property type="match status" value="1"/>
</dbReference>
<proteinExistence type="predicted"/>
<feature type="signal peptide" evidence="1">
    <location>
        <begin position="1"/>
        <end position="25"/>
    </location>
</feature>
<dbReference type="Pfam" id="PF03537">
    <property type="entry name" value="Glyco_hydro_114"/>
    <property type="match status" value="1"/>
</dbReference>
<dbReference type="Proteomes" id="UP001596087">
    <property type="component" value="Unassembled WGS sequence"/>
</dbReference>
<comment type="caution">
    <text evidence="3">The sequence shown here is derived from an EMBL/GenBank/DDBJ whole genome shotgun (WGS) entry which is preliminary data.</text>
</comment>
<dbReference type="PANTHER" id="PTHR35273">
    <property type="entry name" value="ALPHA-1,4 POLYGALACTOSAMINIDASE, PUTATIVE (AFU_ORTHOLOGUE AFUA_3G07890)-RELATED"/>
    <property type="match status" value="1"/>
</dbReference>
<protein>
    <submittedName>
        <fullName evidence="3">Endo alpha-1,4 polygalactosaminidase</fullName>
    </submittedName>
</protein>
<evidence type="ECO:0000313" key="3">
    <source>
        <dbReference type="EMBL" id="MFC5178439.1"/>
    </source>
</evidence>
<gene>
    <name evidence="3" type="ORF">ACFPGP_17305</name>
</gene>